<evidence type="ECO:0000313" key="2">
    <source>
        <dbReference type="EMBL" id="AKP67695.1"/>
    </source>
</evidence>
<name>A0A0H4R1T2_9LACO</name>
<gene>
    <name evidence="2" type="ORF">ABM34_09250</name>
</gene>
<dbReference type="AlphaFoldDB" id="A0A0H4R1T2"/>
<feature type="chain" id="PRO_5038464399" evidence="1">
    <location>
        <begin position="22"/>
        <end position="81"/>
    </location>
</feature>
<dbReference type="Proteomes" id="UP000036106">
    <property type="component" value="Chromosome"/>
</dbReference>
<feature type="signal peptide" evidence="1">
    <location>
        <begin position="1"/>
        <end position="21"/>
    </location>
</feature>
<sequence length="81" mass="8935">MNKKIIAIIGAFLLMIVPLTAQNVVQADTTDSTTSKQSEYQQAAQDFVDNYVNKDITVTDGSFSIRSLSDWYTTGMTLDGH</sequence>
<dbReference type="KEGG" id="lgn:ABM34_09250"/>
<reference evidence="3" key="1">
    <citation type="submission" date="2015-07" db="EMBL/GenBank/DDBJ databases">
        <title>Lactobacillus ginsenosidimutans/EMML 3141/ whole genome sequencing.</title>
        <authorList>
            <person name="Kim M.K."/>
            <person name="Im W.-T."/>
            <person name="Srinivasan S."/>
            <person name="Lee J.-J."/>
        </authorList>
    </citation>
    <scope>NUCLEOTIDE SEQUENCE [LARGE SCALE GENOMIC DNA]</scope>
    <source>
        <strain evidence="3">EMML 3041</strain>
    </source>
</reference>
<dbReference type="EMBL" id="CP012034">
    <property type="protein sequence ID" value="AKP67695.1"/>
    <property type="molecule type" value="Genomic_DNA"/>
</dbReference>
<dbReference type="RefSeq" id="WP_048705220.1">
    <property type="nucleotide sequence ID" value="NZ_CP012034.1"/>
</dbReference>
<evidence type="ECO:0000313" key="3">
    <source>
        <dbReference type="Proteomes" id="UP000036106"/>
    </source>
</evidence>
<organism evidence="2 3">
    <name type="scientific">Companilactobacillus ginsenosidimutans</name>
    <dbReference type="NCBI Taxonomy" id="1007676"/>
    <lineage>
        <taxon>Bacteria</taxon>
        <taxon>Bacillati</taxon>
        <taxon>Bacillota</taxon>
        <taxon>Bacilli</taxon>
        <taxon>Lactobacillales</taxon>
        <taxon>Lactobacillaceae</taxon>
        <taxon>Companilactobacillus</taxon>
    </lineage>
</organism>
<protein>
    <submittedName>
        <fullName evidence="2">Uncharacterized protein</fullName>
    </submittedName>
</protein>
<evidence type="ECO:0000256" key="1">
    <source>
        <dbReference type="SAM" id="SignalP"/>
    </source>
</evidence>
<dbReference type="STRING" id="1007676.ABM34_09250"/>
<keyword evidence="1" id="KW-0732">Signal</keyword>
<keyword evidence="3" id="KW-1185">Reference proteome</keyword>
<accession>A0A0H4R1T2</accession>
<proteinExistence type="predicted"/>
<dbReference type="PATRIC" id="fig|1007676.4.peg.1872"/>